<dbReference type="Gramene" id="PRQ36319">
    <property type="protein sequence ID" value="PRQ36319"/>
    <property type="gene ID" value="RchiOBHm_Chr4g0390131"/>
</dbReference>
<organism evidence="1 2">
    <name type="scientific">Rosa chinensis</name>
    <name type="common">China rose</name>
    <dbReference type="NCBI Taxonomy" id="74649"/>
    <lineage>
        <taxon>Eukaryota</taxon>
        <taxon>Viridiplantae</taxon>
        <taxon>Streptophyta</taxon>
        <taxon>Embryophyta</taxon>
        <taxon>Tracheophyta</taxon>
        <taxon>Spermatophyta</taxon>
        <taxon>Magnoliopsida</taxon>
        <taxon>eudicotyledons</taxon>
        <taxon>Gunneridae</taxon>
        <taxon>Pentapetalae</taxon>
        <taxon>rosids</taxon>
        <taxon>fabids</taxon>
        <taxon>Rosales</taxon>
        <taxon>Rosaceae</taxon>
        <taxon>Rosoideae</taxon>
        <taxon>Rosoideae incertae sedis</taxon>
        <taxon>Rosa</taxon>
    </lineage>
</organism>
<evidence type="ECO:0000313" key="1">
    <source>
        <dbReference type="EMBL" id="PRQ36319.1"/>
    </source>
</evidence>
<comment type="caution">
    <text evidence="1">The sequence shown here is derived from an EMBL/GenBank/DDBJ whole genome shotgun (WGS) entry which is preliminary data.</text>
</comment>
<proteinExistence type="predicted"/>
<name>A0A2P6QQ57_ROSCH</name>
<accession>A0A2P6QQ57</accession>
<dbReference type="AlphaFoldDB" id="A0A2P6QQ57"/>
<gene>
    <name evidence="1" type="ORF">RchiOBHm_Chr4g0390131</name>
</gene>
<keyword evidence="2" id="KW-1185">Reference proteome</keyword>
<sequence length="164" mass="19057">MLGLSNFTFDNCSLQFRPLRSCFRRHLQLVLPPQAISSFWLQLMVCFGLLHSSVLFENSDFVRARTRRQLPPPIRALLQPNSPTTAASFRLTLVFYHGCVLFGDRLLFSLHILKLFTKTRSRLLASLNAALLPTMSQGMHCWWTNWLPYVPYRYQSGDVPRIKR</sequence>
<reference evidence="1 2" key="1">
    <citation type="journal article" date="2018" name="Nat. Genet.">
        <title>The Rosa genome provides new insights in the design of modern roses.</title>
        <authorList>
            <person name="Bendahmane M."/>
        </authorList>
    </citation>
    <scope>NUCLEOTIDE SEQUENCE [LARGE SCALE GENOMIC DNA]</scope>
    <source>
        <strain evidence="2">cv. Old Blush</strain>
    </source>
</reference>
<evidence type="ECO:0000313" key="2">
    <source>
        <dbReference type="Proteomes" id="UP000238479"/>
    </source>
</evidence>
<protein>
    <submittedName>
        <fullName evidence="1">Uncharacterized protein</fullName>
    </submittedName>
</protein>
<dbReference type="Proteomes" id="UP000238479">
    <property type="component" value="Chromosome 4"/>
</dbReference>
<dbReference type="EMBL" id="PDCK01000042">
    <property type="protein sequence ID" value="PRQ36319.1"/>
    <property type="molecule type" value="Genomic_DNA"/>
</dbReference>